<dbReference type="AlphaFoldDB" id="A0A1Z5JQF9"/>
<dbReference type="InParanoid" id="A0A1Z5JQF9"/>
<keyword evidence="3" id="KW-1185">Reference proteome</keyword>
<evidence type="ECO:0000256" key="1">
    <source>
        <dbReference type="SAM" id="MobiDB-lite"/>
    </source>
</evidence>
<reference evidence="2 3" key="1">
    <citation type="journal article" date="2015" name="Plant Cell">
        <title>Oil accumulation by the oleaginous diatom Fistulifera solaris as revealed by the genome and transcriptome.</title>
        <authorList>
            <person name="Tanaka T."/>
            <person name="Maeda Y."/>
            <person name="Veluchamy A."/>
            <person name="Tanaka M."/>
            <person name="Abida H."/>
            <person name="Marechal E."/>
            <person name="Bowler C."/>
            <person name="Muto M."/>
            <person name="Sunaga Y."/>
            <person name="Tanaka M."/>
            <person name="Yoshino T."/>
            <person name="Taniguchi T."/>
            <person name="Fukuda Y."/>
            <person name="Nemoto M."/>
            <person name="Matsumoto M."/>
            <person name="Wong P.S."/>
            <person name="Aburatani S."/>
            <person name="Fujibuchi W."/>
        </authorList>
    </citation>
    <scope>NUCLEOTIDE SEQUENCE [LARGE SCALE GENOMIC DNA]</scope>
    <source>
        <strain evidence="2 3">JPCC DA0580</strain>
    </source>
</reference>
<dbReference type="OrthoDB" id="49447at2759"/>
<feature type="region of interest" description="Disordered" evidence="1">
    <location>
        <begin position="936"/>
        <end position="962"/>
    </location>
</feature>
<dbReference type="EMBL" id="BDSP01000102">
    <property type="protein sequence ID" value="GAX16257.1"/>
    <property type="molecule type" value="Genomic_DNA"/>
</dbReference>
<gene>
    <name evidence="2" type="ORF">FisN_3Hh261</name>
</gene>
<name>A0A1Z5JQF9_FISSO</name>
<comment type="caution">
    <text evidence="2">The sequence shown here is derived from an EMBL/GenBank/DDBJ whole genome shotgun (WGS) entry which is preliminary data.</text>
</comment>
<sequence length="962" mass="108813">MKTPHSQIIWPIRSFVFNGQRRSFLRSFSSASDGTRHDTDQKDSIPLEQLRENSPLARLNQYYLQEHGIVSVTSNFHASSLTIGGVIVWTAVFVCPVTKQLFLSGTLRHAKDKIELVADSPEVYYKTKKLATHAAAARALDHFHSSGDPLLCEEDPGSNSMTQQDLAHRFSSLALEDFVIDKKDQATESVNSDLVGLEDDDLLVGDDAIENALDVDEESNEERYIVTTLNPSKRQSPYKALLESLTTSPTSSQLDVDQSALHLPTGYNFIPYVRLNAARKAAYNWVEAMNEKNRTTHADDNSPHVTMLPLNKEEGTERTLQTGKAILYQLAQAYQGVLFSRRKRGVQPTAEAVLNVLWRTKGLRPDADIYAYYLKCLEGNDMASVAKAAENIVLAMENGTPDDQGRVLPKPNTLVINSLIQVWAQQGGKAGRYNRTFDGFEPDRESFLSLLSSSSYLKKDDLDLEFLRKCLSRMEVLDEEGSGEQSLAPGPSEYNAPLRWSGGPLTQVVRPYGRYVQFDRYDRLVPSFNDSQVIPVEKWVQEIEGKGMATIETYEALIQAHIRTRSYAGFQKALDVAEKLLQDPIKSGARLLTFHPIVAAWLHSGHDDASAVLSKLLHDLTQAGKLHADLMPDGRMIDALLATYVQKQSKILTGDRSEFRDPSVVENMRSAADTCFEQLEELCDRFGQSVIPGCERKVFIETSTFVHCLQSWRNVIDIVDEEDTSELFSLCVERVWETYLKFEKVLHVAGSAGNDAHFLQLEYLISQGHHVNALVVDIFQLLRKQRSEDSSVFNDEQIMFCVERIIRRSGELAELLRSRVSDEQSEDDEVNLFYGDHFFYWRKHPLSSGMNEDVYIMKPLSLIRGCWVDGADRGPILRMTYLLKDLAISQDVPTHSLQLINSLIADVFENRREHAFGDLYSKSCAKDPVKPRRTIKEGQRRDIKSKRQRTVRRRISKKMLST</sequence>
<feature type="compositionally biased region" description="Basic residues" evidence="1">
    <location>
        <begin position="943"/>
        <end position="962"/>
    </location>
</feature>
<protein>
    <submittedName>
        <fullName evidence="2">Uncharacterized protein</fullName>
    </submittedName>
</protein>
<accession>A0A1Z5JQF9</accession>
<proteinExistence type="predicted"/>
<evidence type="ECO:0000313" key="2">
    <source>
        <dbReference type="EMBL" id="GAX16257.1"/>
    </source>
</evidence>
<evidence type="ECO:0000313" key="3">
    <source>
        <dbReference type="Proteomes" id="UP000198406"/>
    </source>
</evidence>
<dbReference type="Proteomes" id="UP000198406">
    <property type="component" value="Unassembled WGS sequence"/>
</dbReference>
<organism evidence="2 3">
    <name type="scientific">Fistulifera solaris</name>
    <name type="common">Oleaginous diatom</name>
    <dbReference type="NCBI Taxonomy" id="1519565"/>
    <lineage>
        <taxon>Eukaryota</taxon>
        <taxon>Sar</taxon>
        <taxon>Stramenopiles</taxon>
        <taxon>Ochrophyta</taxon>
        <taxon>Bacillariophyta</taxon>
        <taxon>Bacillariophyceae</taxon>
        <taxon>Bacillariophycidae</taxon>
        <taxon>Naviculales</taxon>
        <taxon>Naviculaceae</taxon>
        <taxon>Fistulifera</taxon>
    </lineage>
</organism>